<feature type="transmembrane region" description="Helical" evidence="1">
    <location>
        <begin position="12"/>
        <end position="30"/>
    </location>
</feature>
<keyword evidence="1" id="KW-0812">Transmembrane</keyword>
<feature type="transmembrane region" description="Helical" evidence="1">
    <location>
        <begin position="83"/>
        <end position="108"/>
    </location>
</feature>
<feature type="transmembrane region" description="Helical" evidence="1">
    <location>
        <begin position="42"/>
        <end position="62"/>
    </location>
</feature>
<dbReference type="RefSeq" id="WP_007217617.1">
    <property type="nucleotide sequence ID" value="NZ_CABMLT010000001.1"/>
</dbReference>
<dbReference type="EMBL" id="VVYV01000031">
    <property type="protein sequence ID" value="KAA5415658.1"/>
    <property type="molecule type" value="Genomic_DNA"/>
</dbReference>
<dbReference type="InterPro" id="IPR025517">
    <property type="entry name" value="DUF4405"/>
</dbReference>
<dbReference type="GeneID" id="66307481"/>
<dbReference type="Pfam" id="PF14358">
    <property type="entry name" value="DUF4405"/>
    <property type="match status" value="1"/>
</dbReference>
<feature type="transmembrane region" description="Helical" evidence="1">
    <location>
        <begin position="114"/>
        <end position="132"/>
    </location>
</feature>
<gene>
    <name evidence="3" type="ORF">F2Y81_17405</name>
</gene>
<evidence type="ECO:0000259" key="2">
    <source>
        <dbReference type="Pfam" id="PF14358"/>
    </source>
</evidence>
<dbReference type="AlphaFoldDB" id="A0A125MHE4"/>
<dbReference type="STRING" id="246787.BcellWH2_01088"/>
<evidence type="ECO:0000256" key="1">
    <source>
        <dbReference type="SAM" id="Phobius"/>
    </source>
</evidence>
<dbReference type="Proteomes" id="UP000448877">
    <property type="component" value="Unassembled WGS sequence"/>
</dbReference>
<sequence length="154" mass="17554">MNRNRFIYFTDLMLLLVFILSFYTGVELHIAGQGVDHESWHIWAIFNTNTSLLFMILGIIHVKSHWAWYKGLRTVGCKGKRKAVLLLSIVFLLAVVSGILLVCFVDGANSSLGLWHYRIGIFVSVLGVLHILKRKRGLYKGVRRHVFGKRGGEK</sequence>
<feature type="domain" description="Flavinylation-associated cytochrome" evidence="2">
    <location>
        <begin position="9"/>
        <end position="66"/>
    </location>
</feature>
<keyword evidence="1" id="KW-0472">Membrane</keyword>
<name>A0A125MHE4_9BACE</name>
<keyword evidence="1" id="KW-1133">Transmembrane helix</keyword>
<accession>A0A125MHE4</accession>
<evidence type="ECO:0000313" key="3">
    <source>
        <dbReference type="EMBL" id="KAA5415658.1"/>
    </source>
</evidence>
<evidence type="ECO:0000313" key="4">
    <source>
        <dbReference type="Proteomes" id="UP000448877"/>
    </source>
</evidence>
<comment type="caution">
    <text evidence="3">The sequence shown here is derived from an EMBL/GenBank/DDBJ whole genome shotgun (WGS) entry which is preliminary data.</text>
</comment>
<protein>
    <submittedName>
        <fullName evidence="3">DUF4405 domain-containing protein</fullName>
    </submittedName>
</protein>
<reference evidence="3 4" key="1">
    <citation type="journal article" date="2019" name="Nat. Med.">
        <title>A library of human gut bacterial isolates paired with longitudinal multiomics data enables mechanistic microbiome research.</title>
        <authorList>
            <person name="Poyet M."/>
            <person name="Groussin M."/>
            <person name="Gibbons S.M."/>
            <person name="Avila-Pacheco J."/>
            <person name="Jiang X."/>
            <person name="Kearney S.M."/>
            <person name="Perrotta A.R."/>
            <person name="Berdy B."/>
            <person name="Zhao S."/>
            <person name="Lieberman T.D."/>
            <person name="Swanson P.K."/>
            <person name="Smith M."/>
            <person name="Roesemann S."/>
            <person name="Alexander J.E."/>
            <person name="Rich S.A."/>
            <person name="Livny J."/>
            <person name="Vlamakis H."/>
            <person name="Clish C."/>
            <person name="Bullock K."/>
            <person name="Deik A."/>
            <person name="Scott J."/>
            <person name="Pierce K.A."/>
            <person name="Xavier R.J."/>
            <person name="Alm E.J."/>
        </authorList>
    </citation>
    <scope>NUCLEOTIDE SEQUENCE [LARGE SCALE GENOMIC DNA]</scope>
    <source>
        <strain evidence="3 4">BIOML-A6</strain>
    </source>
</reference>
<organism evidence="3 4">
    <name type="scientific">Bacteroides cellulosilyticus</name>
    <dbReference type="NCBI Taxonomy" id="246787"/>
    <lineage>
        <taxon>Bacteria</taxon>
        <taxon>Pseudomonadati</taxon>
        <taxon>Bacteroidota</taxon>
        <taxon>Bacteroidia</taxon>
        <taxon>Bacteroidales</taxon>
        <taxon>Bacteroidaceae</taxon>
        <taxon>Bacteroides</taxon>
    </lineage>
</organism>
<proteinExistence type="predicted"/>